<evidence type="ECO:0008006" key="3">
    <source>
        <dbReference type="Google" id="ProtNLM"/>
    </source>
</evidence>
<keyword evidence="2" id="KW-1185">Reference proteome</keyword>
<sequence length="324" mass="35555">EPSGGGDALAASYAPGGVAELLRGVDDSLAKGGPVRNGSVHAGDGAVPRKFQRPHDRALPMWDLGNMLRDLVVSLGGSVTTDEGDLEDLEDDVVEVKVETDMTGLIYLGPPVLRAMLDGADKERGCILYSPSAFHQSQSAYSQTSEPKKKKLDPGYRPDEPALVRLSCGGLEMYKLAGEPFAGAPHIAHDLRERKDWEMLQLGKPEVFENQLCFRMKEASNNWLFASRGSYKYWCTADLALGRSFEEALKLQRARLEDAASRTAACAGDFRECPARPDGSWFKEFAVYDQTTWPPTFKAPDDPSMLASPGMQWKRAAATLKRQK</sequence>
<proteinExistence type="predicted"/>
<dbReference type="EMBL" id="CAUYUJ010020092">
    <property type="protein sequence ID" value="CAK0895810.1"/>
    <property type="molecule type" value="Genomic_DNA"/>
</dbReference>
<organism evidence="1 2">
    <name type="scientific">Prorocentrum cordatum</name>
    <dbReference type="NCBI Taxonomy" id="2364126"/>
    <lineage>
        <taxon>Eukaryota</taxon>
        <taxon>Sar</taxon>
        <taxon>Alveolata</taxon>
        <taxon>Dinophyceae</taxon>
        <taxon>Prorocentrales</taxon>
        <taxon>Prorocentraceae</taxon>
        <taxon>Prorocentrum</taxon>
    </lineage>
</organism>
<dbReference type="Proteomes" id="UP001189429">
    <property type="component" value="Unassembled WGS sequence"/>
</dbReference>
<feature type="non-terminal residue" evidence="1">
    <location>
        <position position="1"/>
    </location>
</feature>
<reference evidence="1" key="1">
    <citation type="submission" date="2023-10" db="EMBL/GenBank/DDBJ databases">
        <authorList>
            <person name="Chen Y."/>
            <person name="Shah S."/>
            <person name="Dougan E. K."/>
            <person name="Thang M."/>
            <person name="Chan C."/>
        </authorList>
    </citation>
    <scope>NUCLEOTIDE SEQUENCE [LARGE SCALE GENOMIC DNA]</scope>
</reference>
<protein>
    <recommendedName>
        <fullName evidence="3">Decapping nuclease</fullName>
    </recommendedName>
</protein>
<comment type="caution">
    <text evidence="1">The sequence shown here is derived from an EMBL/GenBank/DDBJ whole genome shotgun (WGS) entry which is preliminary data.</text>
</comment>
<evidence type="ECO:0000313" key="2">
    <source>
        <dbReference type="Proteomes" id="UP001189429"/>
    </source>
</evidence>
<gene>
    <name evidence="1" type="ORF">PCOR1329_LOCUS74444</name>
</gene>
<accession>A0ABN9X8S8</accession>
<name>A0ABN9X8S8_9DINO</name>
<evidence type="ECO:0000313" key="1">
    <source>
        <dbReference type="EMBL" id="CAK0895810.1"/>
    </source>
</evidence>